<dbReference type="Proteomes" id="UP000053989">
    <property type="component" value="Unassembled WGS sequence"/>
</dbReference>
<organism evidence="2 3">
    <name type="scientific">Scleroderma citrinum Foug A</name>
    <dbReference type="NCBI Taxonomy" id="1036808"/>
    <lineage>
        <taxon>Eukaryota</taxon>
        <taxon>Fungi</taxon>
        <taxon>Dikarya</taxon>
        <taxon>Basidiomycota</taxon>
        <taxon>Agaricomycotina</taxon>
        <taxon>Agaricomycetes</taxon>
        <taxon>Agaricomycetidae</taxon>
        <taxon>Boletales</taxon>
        <taxon>Sclerodermatineae</taxon>
        <taxon>Sclerodermataceae</taxon>
        <taxon>Scleroderma</taxon>
    </lineage>
</organism>
<gene>
    <name evidence="2" type="ORF">SCLCIDRAFT_138813</name>
</gene>
<reference evidence="3" key="2">
    <citation type="submission" date="2015-01" db="EMBL/GenBank/DDBJ databases">
        <title>Evolutionary Origins and Diversification of the Mycorrhizal Mutualists.</title>
        <authorList>
            <consortium name="DOE Joint Genome Institute"/>
            <consortium name="Mycorrhizal Genomics Consortium"/>
            <person name="Kohler A."/>
            <person name="Kuo A."/>
            <person name="Nagy L.G."/>
            <person name="Floudas D."/>
            <person name="Copeland A."/>
            <person name="Barry K.W."/>
            <person name="Cichocki N."/>
            <person name="Veneault-Fourrey C."/>
            <person name="LaButti K."/>
            <person name="Lindquist E.A."/>
            <person name="Lipzen A."/>
            <person name="Lundell T."/>
            <person name="Morin E."/>
            <person name="Murat C."/>
            <person name="Riley R."/>
            <person name="Ohm R."/>
            <person name="Sun H."/>
            <person name="Tunlid A."/>
            <person name="Henrissat B."/>
            <person name="Grigoriev I.V."/>
            <person name="Hibbett D.S."/>
            <person name="Martin F."/>
        </authorList>
    </citation>
    <scope>NUCLEOTIDE SEQUENCE [LARGE SCALE GENOMIC DNA]</scope>
    <source>
        <strain evidence="3">Foug A</strain>
    </source>
</reference>
<protein>
    <recommendedName>
        <fullName evidence="1">CxC2-like cysteine cluster KDZ transposase-associated domain-containing protein</fullName>
    </recommendedName>
</protein>
<name>A0A0C2ZLS8_9AGAM</name>
<dbReference type="HOGENOM" id="CLU_003703_1_1_1"/>
<dbReference type="STRING" id="1036808.A0A0C2ZLS8"/>
<evidence type="ECO:0000259" key="1">
    <source>
        <dbReference type="Pfam" id="PF18803"/>
    </source>
</evidence>
<proteinExistence type="predicted"/>
<evidence type="ECO:0000313" key="3">
    <source>
        <dbReference type="Proteomes" id="UP000053989"/>
    </source>
</evidence>
<dbReference type="InterPro" id="IPR041457">
    <property type="entry name" value="CxC2_KDZ-assoc"/>
</dbReference>
<dbReference type="AlphaFoldDB" id="A0A0C2ZLS8"/>
<sequence length="292" mass="34468">MSEWIPWRAQYLSIILECEYPTLAEECQVCHQATADIRCLSCQTSYMWCRPCAVKSHIHNPFHRIQKWTGQFYDDITLHDLGYVFNLGHNGAPCPNNMAEHGGDWFCDQFTIVHSTGIFIHRLRWCRCNDASLEDQHLQLLWSHIFPSTVTKPQTGFTFDVLEHFLIDSLECKTSARSFYQKLCWFSNNAFPDSLPDHYWELLRVSWMWRDLSNRKRAGFGHDTERYPEHGELAVFCPACPQLEINLPGDWKDLYNELVLHYIWERLDTLIIIKGILWLCIMWSTETLWLST</sequence>
<feature type="domain" description="CxC2-like cysteine cluster KDZ transposase-associated" evidence="1">
    <location>
        <begin position="78"/>
        <end position="189"/>
    </location>
</feature>
<keyword evidence="3" id="KW-1185">Reference proteome</keyword>
<dbReference type="Pfam" id="PF18803">
    <property type="entry name" value="CxC2"/>
    <property type="match status" value="1"/>
</dbReference>
<dbReference type="OrthoDB" id="3149508at2759"/>
<reference evidence="2 3" key="1">
    <citation type="submission" date="2014-04" db="EMBL/GenBank/DDBJ databases">
        <authorList>
            <consortium name="DOE Joint Genome Institute"/>
            <person name="Kuo A."/>
            <person name="Kohler A."/>
            <person name="Nagy L.G."/>
            <person name="Floudas D."/>
            <person name="Copeland A."/>
            <person name="Barry K.W."/>
            <person name="Cichocki N."/>
            <person name="Veneault-Fourrey C."/>
            <person name="LaButti K."/>
            <person name="Lindquist E.A."/>
            <person name="Lipzen A."/>
            <person name="Lundell T."/>
            <person name="Morin E."/>
            <person name="Murat C."/>
            <person name="Sun H."/>
            <person name="Tunlid A."/>
            <person name="Henrissat B."/>
            <person name="Grigoriev I.V."/>
            <person name="Hibbett D.S."/>
            <person name="Martin F."/>
            <person name="Nordberg H.P."/>
            <person name="Cantor M.N."/>
            <person name="Hua S.X."/>
        </authorList>
    </citation>
    <scope>NUCLEOTIDE SEQUENCE [LARGE SCALE GENOMIC DNA]</scope>
    <source>
        <strain evidence="2 3">Foug A</strain>
    </source>
</reference>
<accession>A0A0C2ZLS8</accession>
<dbReference type="InParanoid" id="A0A0C2ZLS8"/>
<dbReference type="EMBL" id="KN822177">
    <property type="protein sequence ID" value="KIM53577.1"/>
    <property type="molecule type" value="Genomic_DNA"/>
</dbReference>
<evidence type="ECO:0000313" key="2">
    <source>
        <dbReference type="EMBL" id="KIM53577.1"/>
    </source>
</evidence>